<organism evidence="6 7">
    <name type="scientific">Rhodococcus opacus</name>
    <name type="common">Nocardia opaca</name>
    <dbReference type="NCBI Taxonomy" id="37919"/>
    <lineage>
        <taxon>Bacteria</taxon>
        <taxon>Bacillati</taxon>
        <taxon>Actinomycetota</taxon>
        <taxon>Actinomycetes</taxon>
        <taxon>Mycobacteriales</taxon>
        <taxon>Nocardiaceae</taxon>
        <taxon>Rhodococcus</taxon>
    </lineage>
</organism>
<dbReference type="InterPro" id="IPR058644">
    <property type="entry name" value="Mtb12-like_C"/>
</dbReference>
<evidence type="ECO:0000313" key="7">
    <source>
        <dbReference type="Proteomes" id="UP000028488"/>
    </source>
</evidence>
<dbReference type="PROSITE" id="PS51257">
    <property type="entry name" value="PROKAR_LIPOPROTEIN"/>
    <property type="match status" value="1"/>
</dbReference>
<dbReference type="Gene3D" id="3.50.30.30">
    <property type="match status" value="1"/>
</dbReference>
<sequence length="168" mass="16869">MTIRKITVAAVAIAAALTMSACGSDEPSGPSATTTSTTTAAAETTAELELPTAADLNALLAKGLDPATPLEEKIAMVEGSEQDPNLFNQVAAAAQQAGAQVQVLDPVIDNGDGSASAQLQLTINGQVQQNTLPAIFVPGENGTWKLSKATACSIVAIAQLTSPACPPA</sequence>
<feature type="chain" id="PRO_5038748589" description="Low molecular weight antigen MTB12-like C-terminal domain-containing protein" evidence="4">
    <location>
        <begin position="24"/>
        <end position="168"/>
    </location>
</feature>
<evidence type="ECO:0000256" key="4">
    <source>
        <dbReference type="SAM" id="SignalP"/>
    </source>
</evidence>
<evidence type="ECO:0000259" key="5">
    <source>
        <dbReference type="Pfam" id="PF26580"/>
    </source>
</evidence>
<comment type="similarity">
    <text evidence="2">Belongs to the MTB12 family.</text>
</comment>
<feature type="compositionally biased region" description="Low complexity" evidence="3">
    <location>
        <begin position="30"/>
        <end position="42"/>
    </location>
</feature>
<feature type="signal peptide" evidence="4">
    <location>
        <begin position="1"/>
        <end position="23"/>
    </location>
</feature>
<dbReference type="eggNOG" id="ENOG5031EAK">
    <property type="taxonomic scope" value="Bacteria"/>
</dbReference>
<evidence type="ECO:0000256" key="2">
    <source>
        <dbReference type="ARBA" id="ARBA00093774"/>
    </source>
</evidence>
<evidence type="ECO:0000256" key="3">
    <source>
        <dbReference type="SAM" id="MobiDB-lite"/>
    </source>
</evidence>
<feature type="domain" description="Low molecular weight antigen MTB12-like C-terminal" evidence="5">
    <location>
        <begin position="50"/>
        <end position="162"/>
    </location>
</feature>
<protein>
    <recommendedName>
        <fullName evidence="5">Low molecular weight antigen MTB12-like C-terminal domain-containing protein</fullName>
    </recommendedName>
</protein>
<feature type="region of interest" description="Disordered" evidence="3">
    <location>
        <begin position="21"/>
        <end position="42"/>
    </location>
</feature>
<dbReference type="Proteomes" id="UP000028488">
    <property type="component" value="Chromosome"/>
</dbReference>
<evidence type="ECO:0000313" key="6">
    <source>
        <dbReference type="EMBL" id="AII09338.1"/>
    </source>
</evidence>
<gene>
    <name evidence="6" type="ORF">EP51_33730</name>
</gene>
<proteinExistence type="inferred from homology"/>
<reference evidence="6 7" key="1">
    <citation type="submission" date="2014-07" db="EMBL/GenBank/DDBJ databases">
        <title>Genome Sequence of Rhodococcus opacus Strain R7, a Biodegrader of Mono- and Polycyclic Aromatic Hydrocarbons.</title>
        <authorList>
            <person name="Di Gennaro P."/>
            <person name="Zampolli J."/>
            <person name="Presti I."/>
            <person name="Cappelletti M."/>
            <person name="D'Ursi P."/>
            <person name="Orro A."/>
            <person name="Mezzelani A."/>
            <person name="Milanesi L."/>
        </authorList>
    </citation>
    <scope>NUCLEOTIDE SEQUENCE [LARGE SCALE GENOMIC DNA]</scope>
    <source>
        <strain evidence="6 7">R7</strain>
    </source>
</reference>
<keyword evidence="1 4" id="KW-0732">Signal</keyword>
<dbReference type="EMBL" id="CP008947">
    <property type="protein sequence ID" value="AII09338.1"/>
    <property type="molecule type" value="Genomic_DNA"/>
</dbReference>
<dbReference type="AlphaFoldDB" id="A0A076EVE0"/>
<accession>A0A076EVE0</accession>
<name>A0A076EVE0_RHOOP</name>
<evidence type="ECO:0000256" key="1">
    <source>
        <dbReference type="ARBA" id="ARBA00022729"/>
    </source>
</evidence>
<dbReference type="Pfam" id="PF26580">
    <property type="entry name" value="Mtb12_C"/>
    <property type="match status" value="1"/>
</dbReference>
<dbReference type="RefSeq" id="WP_112301867.1">
    <property type="nucleotide sequence ID" value="NZ_CP008947.1"/>
</dbReference>